<evidence type="ECO:0000313" key="1">
    <source>
        <dbReference type="EMBL" id="AOZ63829.1"/>
    </source>
</evidence>
<name>A0A1I9SAM3_9CAUD</name>
<proteinExistence type="predicted"/>
<gene>
    <name evidence="1" type="ORF">SEA_WEASELS2_251</name>
</gene>
<organism evidence="1 2">
    <name type="scientific">Rhodococcus phage Weasels2</name>
    <dbReference type="NCBI Taxonomy" id="1897437"/>
    <lineage>
        <taxon>Viruses</taxon>
        <taxon>Duplodnaviria</taxon>
        <taxon>Heunggongvirae</taxon>
        <taxon>Uroviricota</taxon>
        <taxon>Caudoviricetes</taxon>
        <taxon>Weaselvirus</taxon>
        <taxon>Weaselvirus weasel</taxon>
    </lineage>
</organism>
<sequence>MHKYQLSRYILKQLNELDSKCNLYVDFDLDKTTIDGEFDLDELSQRIIDYIKEEETDNFNEQIRNRKYDQ</sequence>
<dbReference type="Proteomes" id="UP000224902">
    <property type="component" value="Segment"/>
</dbReference>
<evidence type="ECO:0000313" key="2">
    <source>
        <dbReference type="Proteomes" id="UP000224902"/>
    </source>
</evidence>
<reference evidence="2" key="1">
    <citation type="submission" date="2016-08" db="EMBL/GenBank/DDBJ databases">
        <authorList>
            <person name="Seilhamer J.J."/>
        </authorList>
    </citation>
    <scope>NUCLEOTIDE SEQUENCE [LARGE SCALE GENOMIC DNA]</scope>
</reference>
<dbReference type="EMBL" id="KX774321">
    <property type="protein sequence ID" value="AOZ63829.1"/>
    <property type="molecule type" value="Genomic_DNA"/>
</dbReference>
<accession>A0A1I9SAM3</accession>
<keyword evidence="2" id="KW-1185">Reference proteome</keyword>
<protein>
    <submittedName>
        <fullName evidence="1">Uncharacterized protein</fullName>
    </submittedName>
</protein>